<proteinExistence type="predicted"/>
<dbReference type="InterPro" id="IPR027981">
    <property type="entry name" value="DUF4446"/>
</dbReference>
<gene>
    <name evidence="2" type="ORF">CWE10_06785</name>
</gene>
<accession>A0A953LG57</accession>
<evidence type="ECO:0000313" key="2">
    <source>
        <dbReference type="EMBL" id="MBY6275918.1"/>
    </source>
</evidence>
<evidence type="ECO:0000256" key="1">
    <source>
        <dbReference type="SAM" id="Phobius"/>
    </source>
</evidence>
<organism evidence="2 3">
    <name type="scientific">Symbiobacterium thermophilum</name>
    <dbReference type="NCBI Taxonomy" id="2734"/>
    <lineage>
        <taxon>Bacteria</taxon>
        <taxon>Bacillati</taxon>
        <taxon>Bacillota</taxon>
        <taxon>Clostridia</taxon>
        <taxon>Eubacteriales</taxon>
        <taxon>Symbiobacteriaceae</taxon>
        <taxon>Symbiobacterium</taxon>
    </lineage>
</organism>
<dbReference type="RefSeq" id="WP_011197439.1">
    <property type="nucleotide sequence ID" value="NZ_JACSIR010000031.1"/>
</dbReference>
<comment type="caution">
    <text evidence="2">The sequence shown here is derived from an EMBL/GenBank/DDBJ whole genome shotgun (WGS) entry which is preliminary data.</text>
</comment>
<keyword evidence="1" id="KW-0812">Transmembrane</keyword>
<dbReference type="EMBL" id="PIUK01000047">
    <property type="protein sequence ID" value="MBY6275918.1"/>
    <property type="molecule type" value="Genomic_DNA"/>
</dbReference>
<sequence length="167" mass="18450">MAVLLQQDPLLVAFTALGFCIVAIVIMLIVLVRQSILLRRYRSLLRGNTNASLEDLLIQQQQATADLRAAQESIRRRLSDLESASQKYLQRIGIVRYNAFPDVGADLSFSCALLDGEDNGVVVTSLYGRSECRTYAKPIRGGSSSYALTDEEKQALRLARGVDNEKA</sequence>
<dbReference type="AlphaFoldDB" id="A0A953LG57"/>
<dbReference type="OMA" id="IVRYDAF"/>
<keyword evidence="1" id="KW-0472">Membrane</keyword>
<reference evidence="2" key="1">
    <citation type="submission" date="2017-11" db="EMBL/GenBank/DDBJ databases">
        <title>Three new genomes from thermophilic consortium.</title>
        <authorList>
            <person name="Quaggio R."/>
            <person name="Amgarten D."/>
            <person name="Setubal J.C."/>
        </authorList>
    </citation>
    <scope>NUCLEOTIDE SEQUENCE</scope>
    <source>
        <strain evidence="2">ZCTH01-B2</strain>
    </source>
</reference>
<dbReference type="Pfam" id="PF14584">
    <property type="entry name" value="DUF4446"/>
    <property type="match status" value="1"/>
</dbReference>
<feature type="transmembrane region" description="Helical" evidence="1">
    <location>
        <begin position="12"/>
        <end position="32"/>
    </location>
</feature>
<evidence type="ECO:0000313" key="3">
    <source>
        <dbReference type="Proteomes" id="UP000732377"/>
    </source>
</evidence>
<keyword evidence="1" id="KW-1133">Transmembrane helix</keyword>
<name>A0A953LG57_SYMTR</name>
<protein>
    <submittedName>
        <fullName evidence="2">DUF4446 domain-containing protein</fullName>
    </submittedName>
</protein>
<dbReference type="Proteomes" id="UP000732377">
    <property type="component" value="Unassembled WGS sequence"/>
</dbReference>